<reference evidence="2" key="1">
    <citation type="submission" date="2021-08" db="EMBL/GenBank/DDBJ databases">
        <title>WGS assembly of Ceratopteris richardii.</title>
        <authorList>
            <person name="Marchant D.B."/>
            <person name="Chen G."/>
            <person name="Jenkins J."/>
            <person name="Shu S."/>
            <person name="Leebens-Mack J."/>
            <person name="Grimwood J."/>
            <person name="Schmutz J."/>
            <person name="Soltis P."/>
            <person name="Soltis D."/>
            <person name="Chen Z.-H."/>
        </authorList>
    </citation>
    <scope>NUCLEOTIDE SEQUENCE</scope>
    <source>
        <strain evidence="2">Whitten #5841</strain>
        <tissue evidence="2">Leaf</tissue>
    </source>
</reference>
<proteinExistence type="predicted"/>
<feature type="compositionally biased region" description="Polar residues" evidence="1">
    <location>
        <begin position="122"/>
        <end position="132"/>
    </location>
</feature>
<feature type="compositionally biased region" description="Polar residues" evidence="1">
    <location>
        <begin position="64"/>
        <end position="74"/>
    </location>
</feature>
<evidence type="ECO:0000313" key="2">
    <source>
        <dbReference type="EMBL" id="KAH7404700.1"/>
    </source>
</evidence>
<gene>
    <name evidence="2" type="ORF">KP509_15G039200</name>
</gene>
<evidence type="ECO:0000313" key="3">
    <source>
        <dbReference type="Proteomes" id="UP000825935"/>
    </source>
</evidence>
<feature type="region of interest" description="Disordered" evidence="1">
    <location>
        <begin position="1"/>
        <end position="33"/>
    </location>
</feature>
<accession>A0A8T2T697</accession>
<keyword evidence="3" id="KW-1185">Reference proteome</keyword>
<sequence>MQAQHGYDKVEDDDHKPSAPSKQKGLWRKAKRKMHRFADKMVHHLKGSHDELENVADVNERRGQNTNHLSTNKGNDIVRKASTRRDNVAQDEHDNGQNDMGIQLGGAAAPESGGFKMVDNENPVSSMGASKALQPTTIECHHFERPHDDQLLKSGHPDDAQESVLPTKELDTLCTKKGVHADNAYSKMEPNIGGREGTKGGLVLDSHQPSGFQSPLPTAALGADEQTYRPVLECDQLKYNHESTGSLPSESITATLYSDVLADQDKLRNQNSGT</sequence>
<feature type="compositionally biased region" description="Polar residues" evidence="1">
    <location>
        <begin position="207"/>
        <end position="216"/>
    </location>
</feature>
<feature type="region of interest" description="Disordered" evidence="1">
    <location>
        <begin position="186"/>
        <end position="218"/>
    </location>
</feature>
<protein>
    <submittedName>
        <fullName evidence="2">Uncharacterized protein</fullName>
    </submittedName>
</protein>
<feature type="compositionally biased region" description="Basic and acidic residues" evidence="1">
    <location>
        <begin position="76"/>
        <end position="96"/>
    </location>
</feature>
<comment type="caution">
    <text evidence="2">The sequence shown here is derived from an EMBL/GenBank/DDBJ whole genome shotgun (WGS) entry which is preliminary data.</text>
</comment>
<name>A0A8T2T697_CERRI</name>
<evidence type="ECO:0000256" key="1">
    <source>
        <dbReference type="SAM" id="MobiDB-lite"/>
    </source>
</evidence>
<organism evidence="2 3">
    <name type="scientific">Ceratopteris richardii</name>
    <name type="common">Triangle waterfern</name>
    <dbReference type="NCBI Taxonomy" id="49495"/>
    <lineage>
        <taxon>Eukaryota</taxon>
        <taxon>Viridiplantae</taxon>
        <taxon>Streptophyta</taxon>
        <taxon>Embryophyta</taxon>
        <taxon>Tracheophyta</taxon>
        <taxon>Polypodiopsida</taxon>
        <taxon>Polypodiidae</taxon>
        <taxon>Polypodiales</taxon>
        <taxon>Pteridineae</taxon>
        <taxon>Pteridaceae</taxon>
        <taxon>Parkerioideae</taxon>
        <taxon>Ceratopteris</taxon>
    </lineage>
</organism>
<dbReference type="AlphaFoldDB" id="A0A8T2T697"/>
<feature type="compositionally biased region" description="Basic and acidic residues" evidence="1">
    <location>
        <begin position="1"/>
        <end position="17"/>
    </location>
</feature>
<dbReference type="EMBL" id="CM035420">
    <property type="protein sequence ID" value="KAH7404700.1"/>
    <property type="molecule type" value="Genomic_DNA"/>
</dbReference>
<feature type="region of interest" description="Disordered" evidence="1">
    <location>
        <begin position="59"/>
        <end position="132"/>
    </location>
</feature>
<dbReference type="Proteomes" id="UP000825935">
    <property type="component" value="Chromosome 15"/>
</dbReference>